<dbReference type="Proteomes" id="UP000793456">
    <property type="component" value="Chromosome VII"/>
</dbReference>
<protein>
    <submittedName>
        <fullName evidence="1">Uncharacterized protein</fullName>
    </submittedName>
</protein>
<comment type="caution">
    <text evidence="1">The sequence shown here is derived from an EMBL/GenBank/DDBJ whole genome shotgun (WGS) entry which is preliminary data.</text>
</comment>
<evidence type="ECO:0000313" key="2">
    <source>
        <dbReference type="Proteomes" id="UP000793456"/>
    </source>
</evidence>
<organism evidence="1 2">
    <name type="scientific">Larimichthys crocea</name>
    <name type="common">Large yellow croaker</name>
    <name type="synonym">Pseudosciaena crocea</name>
    <dbReference type="NCBI Taxonomy" id="215358"/>
    <lineage>
        <taxon>Eukaryota</taxon>
        <taxon>Metazoa</taxon>
        <taxon>Chordata</taxon>
        <taxon>Craniata</taxon>
        <taxon>Vertebrata</taxon>
        <taxon>Euteleostomi</taxon>
        <taxon>Actinopterygii</taxon>
        <taxon>Neopterygii</taxon>
        <taxon>Teleostei</taxon>
        <taxon>Neoteleostei</taxon>
        <taxon>Acanthomorphata</taxon>
        <taxon>Eupercaria</taxon>
        <taxon>Sciaenidae</taxon>
        <taxon>Larimichthys</taxon>
    </lineage>
</organism>
<reference evidence="1" key="1">
    <citation type="submission" date="2018-11" db="EMBL/GenBank/DDBJ databases">
        <title>The sequence and de novo assembly of Larimichthys crocea genome using PacBio and Hi-C technologies.</title>
        <authorList>
            <person name="Xu P."/>
            <person name="Chen B."/>
            <person name="Zhou Z."/>
            <person name="Ke Q."/>
            <person name="Wu Y."/>
            <person name="Bai H."/>
            <person name="Pu F."/>
        </authorList>
    </citation>
    <scope>NUCLEOTIDE SEQUENCE</scope>
    <source>
        <tissue evidence="1">Muscle</tissue>
    </source>
</reference>
<dbReference type="EMBL" id="CM011680">
    <property type="protein sequence ID" value="TMS17602.1"/>
    <property type="molecule type" value="Genomic_DNA"/>
</dbReference>
<accession>A0ACD3RDD2</accession>
<sequence length="784" mass="88645">MAVELDVFVGNTTIMDEEVYQLWLDGYTVNDAVKVRIEGGVMEECEASADVLLSDTMDQYRTFQMCERLLHSPAKLANQLLFQIPPHRQAVLIERYYTFDDVFVREVLGKKLSKGTKKDLDDISAKTGVTLKSCRRQFDNFKRVFKVVEELKGPLVENIRQHFLLSDKLARDYAAIVFFANNRFETGKRKLQYLTFQDFAFCAGQLINNWTVGAVDNMVEDMDVDLDKEFLQELKELKILITDKDLLDQHKSLVCTALRGKTKAFNEMEANFKNLSRGLVNIAAKLTNTKDVRDFFIDLVEKFIEPCRSDRWTAADMKLYLTHYTNSAHILDTFKPGICILGVQGEEGVWRLADGSAGGQREGGRASQLGTDAHILATGIPEVHRHLISIGSKATPMHPYCPHSVAIERLDPRLMVSLFLGGFGSHSCWIAISQPPTESDTYTECTDGYHWDPQTEHCKDIDECERDEHDCQPSQHCINALGAFTCQCPDGYRKVGTECIDIDECRYRYCQHRCVNVPGSFSCQCEPGFQLAGNNRSCIDVNECEMGAPCSQRCYNTYGTFLCRCDQGYELGPDGFACNDIDECSYSSYLCQYQCVNEPGKFSCVCPEGYQLQGTRLCQDINECETGEHQCTDTQTCVNIHGRYQCVDTNRCQDPYVQVSENRCVCPVNKPLCRDLPFSIVHRYMSITSERSVPSDIFQIQATSVSPGAYNTFRIRSGDENGDFYIRQINNISAMLVLARAVSGPREYTLDLEMVSVNPLLSYQGSYQTSSALRLSIYVGPYTF</sequence>
<evidence type="ECO:0000313" key="1">
    <source>
        <dbReference type="EMBL" id="TMS17602.1"/>
    </source>
</evidence>
<name>A0ACD3RDD2_LARCR</name>
<gene>
    <name evidence="1" type="ORF">E3U43_001671</name>
</gene>
<proteinExistence type="predicted"/>
<keyword evidence="2" id="KW-1185">Reference proteome</keyword>